<dbReference type="GO" id="GO:0009435">
    <property type="term" value="P:NAD+ biosynthetic process"/>
    <property type="evidence" value="ECO:0007669"/>
    <property type="project" value="UniProtKB-UniRule"/>
</dbReference>
<comment type="catalytic activity">
    <reaction evidence="9 10">
        <text>nicotinate beta-D-ribonucleotide + ATP + H(+) = deamido-NAD(+) + diphosphate</text>
        <dbReference type="Rhea" id="RHEA:22860"/>
        <dbReference type="ChEBI" id="CHEBI:15378"/>
        <dbReference type="ChEBI" id="CHEBI:30616"/>
        <dbReference type="ChEBI" id="CHEBI:33019"/>
        <dbReference type="ChEBI" id="CHEBI:57502"/>
        <dbReference type="ChEBI" id="CHEBI:58437"/>
        <dbReference type="EC" id="2.7.7.18"/>
    </reaction>
</comment>
<reference evidence="11 12" key="1">
    <citation type="journal article" date="2010" name="Int. J. Syst. Evol. Microbiol.">
        <title>Vagococcus penaei sp. nov., isolated from spoilage microbiota of cooked shrimp (Penaeus vannamei).</title>
        <authorList>
            <person name="Jaffres E."/>
            <person name="Prevost H."/>
            <person name="Rossero A."/>
            <person name="Joffraud J.J."/>
            <person name="Dousset X."/>
        </authorList>
    </citation>
    <scope>NUCLEOTIDE SEQUENCE [LARGE SCALE GENOMIC DNA]</scope>
    <source>
        <strain evidence="11 12">CD276</strain>
    </source>
</reference>
<evidence type="ECO:0000256" key="8">
    <source>
        <dbReference type="ARBA" id="ARBA00023027"/>
    </source>
</evidence>
<keyword evidence="5 10" id="KW-0548">Nucleotidyltransferase</keyword>
<dbReference type="InterPro" id="IPR005248">
    <property type="entry name" value="NadD/NMNAT"/>
</dbReference>
<evidence type="ECO:0000256" key="2">
    <source>
        <dbReference type="ARBA" id="ARBA00005019"/>
    </source>
</evidence>
<dbReference type="RefSeq" id="WP_077275344.1">
    <property type="nucleotide sequence ID" value="NZ_NGJV01000023.1"/>
</dbReference>
<dbReference type="KEGG" id="vpi:BW732_02705"/>
<comment type="similarity">
    <text evidence="10">Belongs to the NadD family.</text>
</comment>
<dbReference type="HAMAP" id="MF_00244">
    <property type="entry name" value="NaMN_adenylyltr"/>
    <property type="match status" value="1"/>
</dbReference>
<dbReference type="InterPro" id="IPR014729">
    <property type="entry name" value="Rossmann-like_a/b/a_fold"/>
</dbReference>
<dbReference type="NCBIfam" id="TIGR00482">
    <property type="entry name" value="nicotinate (nicotinamide) nucleotide adenylyltransferase"/>
    <property type="match status" value="1"/>
</dbReference>
<name>A0A1Q2D4J9_9ENTE</name>
<keyword evidence="4 10" id="KW-0808">Transferase</keyword>
<organism evidence="11 12">
    <name type="scientific">Vagococcus penaei</name>
    <dbReference type="NCBI Taxonomy" id="633807"/>
    <lineage>
        <taxon>Bacteria</taxon>
        <taxon>Bacillati</taxon>
        <taxon>Bacillota</taxon>
        <taxon>Bacilli</taxon>
        <taxon>Lactobacillales</taxon>
        <taxon>Enterococcaceae</taxon>
        <taxon>Vagococcus</taxon>
    </lineage>
</organism>
<dbReference type="CDD" id="cd02165">
    <property type="entry name" value="NMNAT"/>
    <property type="match status" value="1"/>
</dbReference>
<dbReference type="Gene3D" id="3.40.50.620">
    <property type="entry name" value="HUPs"/>
    <property type="match status" value="1"/>
</dbReference>
<dbReference type="GO" id="GO:0004515">
    <property type="term" value="F:nicotinate-nucleotide adenylyltransferase activity"/>
    <property type="evidence" value="ECO:0007669"/>
    <property type="project" value="UniProtKB-UniRule"/>
</dbReference>
<proteinExistence type="inferred from homology"/>
<evidence type="ECO:0000313" key="11">
    <source>
        <dbReference type="EMBL" id="AQP53249.1"/>
    </source>
</evidence>
<keyword evidence="12" id="KW-1185">Reference proteome</keyword>
<keyword evidence="3 10" id="KW-0662">Pyridine nucleotide biosynthesis</keyword>
<evidence type="ECO:0000256" key="7">
    <source>
        <dbReference type="ARBA" id="ARBA00022840"/>
    </source>
</evidence>
<dbReference type="PANTHER" id="PTHR39321">
    <property type="entry name" value="NICOTINATE-NUCLEOTIDE ADENYLYLTRANSFERASE-RELATED"/>
    <property type="match status" value="1"/>
</dbReference>
<comment type="function">
    <text evidence="1 10">Catalyzes the reversible adenylation of nicotinate mononucleotide (NaMN) to nicotinic acid adenine dinucleotide (NaAD).</text>
</comment>
<sequence>MYQQHLSRCQVEQEQQNQELTAAYQKAVGILGGGFNPVHHGHLIIADQVREQLGLDEFYLMPSYLSPHIDEKKVISAQHRLKMLECAIKDNPTLAIETCEITRQGKSFTYETIKQLVDENPDTRYYFVIGGDMVEYLPKWHRIDELVQLVQFVGVNRPGYAVESPYPLIWVDVPLLDISSSMIRQKIRQGCSVRYYTPDAVIDYIEKEGLYRHDD</sequence>
<dbReference type="InterPro" id="IPR004821">
    <property type="entry name" value="Cyt_trans-like"/>
</dbReference>
<comment type="pathway">
    <text evidence="2 10">Cofactor biosynthesis; NAD(+) biosynthesis; deamido-NAD(+) from nicotinate D-ribonucleotide: step 1/1.</text>
</comment>
<dbReference type="UniPathway" id="UPA00253">
    <property type="reaction ID" value="UER00332"/>
</dbReference>
<evidence type="ECO:0000256" key="5">
    <source>
        <dbReference type="ARBA" id="ARBA00022695"/>
    </source>
</evidence>
<keyword evidence="6 10" id="KW-0547">Nucleotide-binding</keyword>
<dbReference type="EMBL" id="CP019609">
    <property type="protein sequence ID" value="AQP53249.1"/>
    <property type="molecule type" value="Genomic_DNA"/>
</dbReference>
<dbReference type="Pfam" id="PF01467">
    <property type="entry name" value="CTP_transf_like"/>
    <property type="match status" value="1"/>
</dbReference>
<evidence type="ECO:0000256" key="3">
    <source>
        <dbReference type="ARBA" id="ARBA00022642"/>
    </source>
</evidence>
<dbReference type="STRING" id="633807.BW732_02705"/>
<evidence type="ECO:0000256" key="6">
    <source>
        <dbReference type="ARBA" id="ARBA00022741"/>
    </source>
</evidence>
<keyword evidence="8 10" id="KW-0520">NAD</keyword>
<dbReference type="OrthoDB" id="5295945at2"/>
<evidence type="ECO:0000313" key="12">
    <source>
        <dbReference type="Proteomes" id="UP000188246"/>
    </source>
</evidence>
<dbReference type="EC" id="2.7.7.18" evidence="10"/>
<dbReference type="Proteomes" id="UP000188246">
    <property type="component" value="Chromosome"/>
</dbReference>
<evidence type="ECO:0000256" key="4">
    <source>
        <dbReference type="ARBA" id="ARBA00022679"/>
    </source>
</evidence>
<evidence type="ECO:0000256" key="9">
    <source>
        <dbReference type="ARBA" id="ARBA00048721"/>
    </source>
</evidence>
<dbReference type="NCBIfam" id="TIGR00125">
    <property type="entry name" value="cyt_tran_rel"/>
    <property type="match status" value="1"/>
</dbReference>
<dbReference type="AlphaFoldDB" id="A0A1Q2D4J9"/>
<dbReference type="SUPFAM" id="SSF52374">
    <property type="entry name" value="Nucleotidylyl transferase"/>
    <property type="match status" value="1"/>
</dbReference>
<gene>
    <name evidence="10 11" type="primary">nadD</name>
    <name evidence="11" type="ORF">BW732_02705</name>
</gene>
<dbReference type="NCBIfam" id="NF000840">
    <property type="entry name" value="PRK00071.1-3"/>
    <property type="match status" value="1"/>
</dbReference>
<dbReference type="PANTHER" id="PTHR39321:SF3">
    <property type="entry name" value="PHOSPHOPANTETHEINE ADENYLYLTRANSFERASE"/>
    <property type="match status" value="1"/>
</dbReference>
<dbReference type="NCBIfam" id="NF000841">
    <property type="entry name" value="PRK00071.1-4"/>
    <property type="match status" value="1"/>
</dbReference>
<keyword evidence="7 10" id="KW-0067">ATP-binding</keyword>
<protein>
    <recommendedName>
        <fullName evidence="10">Probable nicotinate-nucleotide adenylyltransferase</fullName>
        <ecNumber evidence="10">2.7.7.18</ecNumber>
    </recommendedName>
    <alternativeName>
        <fullName evidence="10">Deamido-NAD(+) diphosphorylase</fullName>
    </alternativeName>
    <alternativeName>
        <fullName evidence="10">Deamido-NAD(+) pyrophosphorylase</fullName>
    </alternativeName>
    <alternativeName>
        <fullName evidence="10">Nicotinate mononucleotide adenylyltransferase</fullName>
        <shortName evidence="10">NaMN adenylyltransferase</shortName>
    </alternativeName>
</protein>
<evidence type="ECO:0000256" key="10">
    <source>
        <dbReference type="HAMAP-Rule" id="MF_00244"/>
    </source>
</evidence>
<evidence type="ECO:0000256" key="1">
    <source>
        <dbReference type="ARBA" id="ARBA00002324"/>
    </source>
</evidence>
<dbReference type="GO" id="GO:0005524">
    <property type="term" value="F:ATP binding"/>
    <property type="evidence" value="ECO:0007669"/>
    <property type="project" value="UniProtKB-KW"/>
</dbReference>
<accession>A0A1Q2D4J9</accession>